<evidence type="ECO:0000313" key="3">
    <source>
        <dbReference type="Proteomes" id="UP001175211"/>
    </source>
</evidence>
<accession>A0AA39NBE8</accession>
<dbReference type="EMBL" id="JAUEPS010000009">
    <property type="protein sequence ID" value="KAK0462528.1"/>
    <property type="molecule type" value="Genomic_DNA"/>
</dbReference>
<feature type="transmembrane region" description="Helical" evidence="1">
    <location>
        <begin position="71"/>
        <end position="91"/>
    </location>
</feature>
<keyword evidence="3" id="KW-1185">Reference proteome</keyword>
<dbReference type="RefSeq" id="XP_060334140.1">
    <property type="nucleotide sequence ID" value="XM_060466304.1"/>
</dbReference>
<evidence type="ECO:0000313" key="2">
    <source>
        <dbReference type="EMBL" id="KAK0462528.1"/>
    </source>
</evidence>
<dbReference type="AlphaFoldDB" id="A0AA39NBE8"/>
<reference evidence="2" key="1">
    <citation type="submission" date="2023-06" db="EMBL/GenBank/DDBJ databases">
        <authorList>
            <consortium name="Lawrence Berkeley National Laboratory"/>
            <person name="Ahrendt S."/>
            <person name="Sahu N."/>
            <person name="Indic B."/>
            <person name="Wong-Bajracharya J."/>
            <person name="Merenyi Z."/>
            <person name="Ke H.-M."/>
            <person name="Monk M."/>
            <person name="Kocsube S."/>
            <person name="Drula E."/>
            <person name="Lipzen A."/>
            <person name="Balint B."/>
            <person name="Henrissat B."/>
            <person name="Andreopoulos B."/>
            <person name="Martin F.M."/>
            <person name="Harder C.B."/>
            <person name="Rigling D."/>
            <person name="Ford K.L."/>
            <person name="Foster G.D."/>
            <person name="Pangilinan J."/>
            <person name="Papanicolaou A."/>
            <person name="Barry K."/>
            <person name="LaButti K."/>
            <person name="Viragh M."/>
            <person name="Koriabine M."/>
            <person name="Yan M."/>
            <person name="Riley R."/>
            <person name="Champramary S."/>
            <person name="Plett K.L."/>
            <person name="Tsai I.J."/>
            <person name="Slot J."/>
            <person name="Sipos G."/>
            <person name="Plett J."/>
            <person name="Nagy L.G."/>
            <person name="Grigoriev I.V."/>
        </authorList>
    </citation>
    <scope>NUCLEOTIDE SEQUENCE</scope>
    <source>
        <strain evidence="2">CCBAS 213</strain>
    </source>
</reference>
<protein>
    <submittedName>
        <fullName evidence="2">Uncharacterized protein</fullName>
    </submittedName>
</protein>
<keyword evidence="1" id="KW-0812">Transmembrane</keyword>
<comment type="caution">
    <text evidence="2">The sequence shown here is derived from an EMBL/GenBank/DDBJ whole genome shotgun (WGS) entry which is preliminary data.</text>
</comment>
<sequence>MGKKATITVPKQWSYIGRKLVISSTLANTHLTVRALLRILNAILGTLYTLRTACIRSTFEDFISKRYDLGTAYASLSPFWYIGLTAVVATLSSTKCRTKRCGKMHSAIKSSTQMSPLDVSEVCIVIGWYRGGFLDERGGCGMSHAWMDKEYREDVITPINGHVHST</sequence>
<dbReference type="GeneID" id="85349852"/>
<organism evidence="2 3">
    <name type="scientific">Armillaria tabescens</name>
    <name type="common">Ringless honey mushroom</name>
    <name type="synonym">Agaricus tabescens</name>
    <dbReference type="NCBI Taxonomy" id="1929756"/>
    <lineage>
        <taxon>Eukaryota</taxon>
        <taxon>Fungi</taxon>
        <taxon>Dikarya</taxon>
        <taxon>Basidiomycota</taxon>
        <taxon>Agaricomycotina</taxon>
        <taxon>Agaricomycetes</taxon>
        <taxon>Agaricomycetidae</taxon>
        <taxon>Agaricales</taxon>
        <taxon>Marasmiineae</taxon>
        <taxon>Physalacriaceae</taxon>
        <taxon>Desarmillaria</taxon>
    </lineage>
</organism>
<evidence type="ECO:0000256" key="1">
    <source>
        <dbReference type="SAM" id="Phobius"/>
    </source>
</evidence>
<keyword evidence="1" id="KW-0472">Membrane</keyword>
<feature type="transmembrane region" description="Helical" evidence="1">
    <location>
        <begin position="31"/>
        <end position="50"/>
    </location>
</feature>
<dbReference type="Proteomes" id="UP001175211">
    <property type="component" value="Unassembled WGS sequence"/>
</dbReference>
<gene>
    <name evidence="2" type="ORF">EV420DRAFT_1193774</name>
</gene>
<keyword evidence="1" id="KW-1133">Transmembrane helix</keyword>
<name>A0AA39NBE8_ARMTA</name>
<proteinExistence type="predicted"/>